<gene>
    <name evidence="2" type="ORF">SLEP1_g52509</name>
</gene>
<dbReference type="Proteomes" id="UP001054252">
    <property type="component" value="Unassembled WGS sequence"/>
</dbReference>
<proteinExistence type="predicted"/>
<reference evidence="2 3" key="1">
    <citation type="journal article" date="2021" name="Commun. Biol.">
        <title>The genome of Shorea leprosula (Dipterocarpaceae) highlights the ecological relevance of drought in aseasonal tropical rainforests.</title>
        <authorList>
            <person name="Ng K.K.S."/>
            <person name="Kobayashi M.J."/>
            <person name="Fawcett J.A."/>
            <person name="Hatakeyama M."/>
            <person name="Paape T."/>
            <person name="Ng C.H."/>
            <person name="Ang C.C."/>
            <person name="Tnah L.H."/>
            <person name="Lee C.T."/>
            <person name="Nishiyama T."/>
            <person name="Sese J."/>
            <person name="O'Brien M.J."/>
            <person name="Copetti D."/>
            <person name="Mohd Noor M.I."/>
            <person name="Ong R.C."/>
            <person name="Putra M."/>
            <person name="Sireger I.Z."/>
            <person name="Indrioko S."/>
            <person name="Kosugi Y."/>
            <person name="Izuno A."/>
            <person name="Isagi Y."/>
            <person name="Lee S.L."/>
            <person name="Shimizu K.K."/>
        </authorList>
    </citation>
    <scope>NUCLEOTIDE SEQUENCE [LARGE SCALE GENOMIC DNA]</scope>
    <source>
        <strain evidence="2">214</strain>
    </source>
</reference>
<accession>A0AAV5MA98</accession>
<sequence length="116" mass="12388">MATKTPPSQPSSSSSSSRRTCLCAPTTHPGSFRCARHRKVSAKPKVGGGNRVHQSKMEAAAAAAVAATSKASLIKAILFQIIKPSSHDLQRRRNFRPKPSRFCLMNSTADGRVAVS</sequence>
<protein>
    <submittedName>
        <fullName evidence="2">Uncharacterized protein</fullName>
    </submittedName>
</protein>
<dbReference type="EMBL" id="BPVZ01000194">
    <property type="protein sequence ID" value="GKV45432.1"/>
    <property type="molecule type" value="Genomic_DNA"/>
</dbReference>
<name>A0AAV5MA98_9ROSI</name>
<dbReference type="PANTHER" id="PTHR33132">
    <property type="entry name" value="OSJNBB0118P14.9 PROTEIN"/>
    <property type="match status" value="1"/>
</dbReference>
<evidence type="ECO:0000313" key="3">
    <source>
        <dbReference type="Proteomes" id="UP001054252"/>
    </source>
</evidence>
<dbReference type="PANTHER" id="PTHR33132:SF142">
    <property type="entry name" value="SERINE-RICH PROTEIN-LIKE PROTEIN"/>
    <property type="match status" value="1"/>
</dbReference>
<evidence type="ECO:0000313" key="2">
    <source>
        <dbReference type="EMBL" id="GKV45432.1"/>
    </source>
</evidence>
<evidence type="ECO:0000256" key="1">
    <source>
        <dbReference type="SAM" id="MobiDB-lite"/>
    </source>
</evidence>
<comment type="caution">
    <text evidence="2">The sequence shown here is derived from an EMBL/GenBank/DDBJ whole genome shotgun (WGS) entry which is preliminary data.</text>
</comment>
<organism evidence="2 3">
    <name type="scientific">Rubroshorea leprosula</name>
    <dbReference type="NCBI Taxonomy" id="152421"/>
    <lineage>
        <taxon>Eukaryota</taxon>
        <taxon>Viridiplantae</taxon>
        <taxon>Streptophyta</taxon>
        <taxon>Embryophyta</taxon>
        <taxon>Tracheophyta</taxon>
        <taxon>Spermatophyta</taxon>
        <taxon>Magnoliopsida</taxon>
        <taxon>eudicotyledons</taxon>
        <taxon>Gunneridae</taxon>
        <taxon>Pentapetalae</taxon>
        <taxon>rosids</taxon>
        <taxon>malvids</taxon>
        <taxon>Malvales</taxon>
        <taxon>Dipterocarpaceae</taxon>
        <taxon>Rubroshorea</taxon>
    </lineage>
</organism>
<keyword evidence="3" id="KW-1185">Reference proteome</keyword>
<feature type="region of interest" description="Disordered" evidence="1">
    <location>
        <begin position="1"/>
        <end position="22"/>
    </location>
</feature>
<dbReference type="AlphaFoldDB" id="A0AAV5MA98"/>